<name>A0A2P6MQ70_9EUKA</name>
<comment type="caution">
    <text evidence="1">The sequence shown here is derived from an EMBL/GenBank/DDBJ whole genome shotgun (WGS) entry which is preliminary data.</text>
</comment>
<accession>A0A2P6MQ70</accession>
<sequence>METKSWSPQITSIPIDLDQPQMKAFSLVALLAFAAVAIASNLSEDFPQPPFNFVHSFPGNQNVTLTCPADCGNPNTPSCVWNPDIQDTCSTSFGKRSASVVREKKQEQGGCWAFRACGPVCFSDGEGGYVCGCVSCG</sequence>
<evidence type="ECO:0000313" key="1">
    <source>
        <dbReference type="EMBL" id="PRP73826.1"/>
    </source>
</evidence>
<dbReference type="AlphaFoldDB" id="A0A2P6MQ70"/>
<protein>
    <submittedName>
        <fullName evidence="1">Uncharacterized protein</fullName>
    </submittedName>
</protein>
<dbReference type="InParanoid" id="A0A2P6MQ70"/>
<keyword evidence="2" id="KW-1185">Reference proteome</keyword>
<reference evidence="1 2" key="1">
    <citation type="journal article" date="2018" name="Genome Biol. Evol.">
        <title>Multiple Roots of Fruiting Body Formation in Amoebozoa.</title>
        <authorList>
            <person name="Hillmann F."/>
            <person name="Forbes G."/>
            <person name="Novohradska S."/>
            <person name="Ferling I."/>
            <person name="Riege K."/>
            <person name="Groth M."/>
            <person name="Westermann M."/>
            <person name="Marz M."/>
            <person name="Spaller T."/>
            <person name="Winckler T."/>
            <person name="Schaap P."/>
            <person name="Glockner G."/>
        </authorList>
    </citation>
    <scope>NUCLEOTIDE SEQUENCE [LARGE SCALE GENOMIC DNA]</scope>
    <source>
        <strain evidence="1 2">Jena</strain>
    </source>
</reference>
<dbReference type="Proteomes" id="UP000241769">
    <property type="component" value="Unassembled WGS sequence"/>
</dbReference>
<evidence type="ECO:0000313" key="2">
    <source>
        <dbReference type="Proteomes" id="UP000241769"/>
    </source>
</evidence>
<dbReference type="EMBL" id="MDYQ01000539">
    <property type="protein sequence ID" value="PRP73826.1"/>
    <property type="molecule type" value="Genomic_DNA"/>
</dbReference>
<gene>
    <name evidence="1" type="ORF">PROFUN_10196</name>
</gene>
<organism evidence="1 2">
    <name type="scientific">Planoprotostelium fungivorum</name>
    <dbReference type="NCBI Taxonomy" id="1890364"/>
    <lineage>
        <taxon>Eukaryota</taxon>
        <taxon>Amoebozoa</taxon>
        <taxon>Evosea</taxon>
        <taxon>Variosea</taxon>
        <taxon>Cavosteliida</taxon>
        <taxon>Cavosteliaceae</taxon>
        <taxon>Planoprotostelium</taxon>
    </lineage>
</organism>
<proteinExistence type="predicted"/>